<organism evidence="1 2">
    <name type="scientific">Romanomermis culicivorax</name>
    <name type="common">Nematode worm</name>
    <dbReference type="NCBI Taxonomy" id="13658"/>
    <lineage>
        <taxon>Eukaryota</taxon>
        <taxon>Metazoa</taxon>
        <taxon>Ecdysozoa</taxon>
        <taxon>Nematoda</taxon>
        <taxon>Enoplea</taxon>
        <taxon>Dorylaimia</taxon>
        <taxon>Mermithida</taxon>
        <taxon>Mermithoidea</taxon>
        <taxon>Mermithidae</taxon>
        <taxon>Romanomermis</taxon>
    </lineage>
</organism>
<protein>
    <submittedName>
        <fullName evidence="2">Uncharacterized protein</fullName>
    </submittedName>
</protein>
<dbReference type="AlphaFoldDB" id="A0A915JLU5"/>
<evidence type="ECO:0000313" key="2">
    <source>
        <dbReference type="WBParaSite" id="nRc.2.0.1.t27057-RA"/>
    </source>
</evidence>
<dbReference type="WBParaSite" id="nRc.2.0.1.t27057-RA">
    <property type="protein sequence ID" value="nRc.2.0.1.t27057-RA"/>
    <property type="gene ID" value="nRc.2.0.1.g27057"/>
</dbReference>
<evidence type="ECO:0000313" key="1">
    <source>
        <dbReference type="Proteomes" id="UP000887565"/>
    </source>
</evidence>
<keyword evidence="1" id="KW-1185">Reference proteome</keyword>
<proteinExistence type="predicted"/>
<accession>A0A915JLU5</accession>
<name>A0A915JLU5_ROMCU</name>
<dbReference type="Proteomes" id="UP000887565">
    <property type="component" value="Unplaced"/>
</dbReference>
<reference evidence="2" key="1">
    <citation type="submission" date="2022-11" db="UniProtKB">
        <authorList>
            <consortium name="WormBaseParasite"/>
        </authorList>
    </citation>
    <scope>IDENTIFICATION</scope>
</reference>
<sequence>MWALDILKLTLRFPATLRFFNNPATLFLQSDVLAYAALEAYYPLSLFLAFGRYSFVSEV</sequence>